<reference evidence="1 2" key="1">
    <citation type="submission" date="2016-10" db="EMBL/GenBank/DDBJ databases">
        <title>Pseudomonas lactis sp. nov. and Pseudomonas paralactis sp. nov., isolated from bovine raw milk.</title>
        <authorList>
            <person name="Von Neubeck M."/>
            <person name="Huptas C."/>
            <person name="Glueck C."/>
            <person name="Krewinkel M."/>
            <person name="Stoeckel M."/>
            <person name="Stressler T."/>
            <person name="Fischer L."/>
            <person name="Hinrichs J."/>
            <person name="Scherer S."/>
            <person name="Wenning M."/>
        </authorList>
    </citation>
    <scope>NUCLEOTIDE SEQUENCE [LARGE SCALE GENOMIC DNA]</scope>
    <source>
        <strain evidence="1 2">DSM 17516</strain>
    </source>
</reference>
<name>A0A1V2KCC1_PSECE</name>
<accession>A0A1V2KCC1</accession>
<organism evidence="1 2">
    <name type="scientific">Pseudomonas cedrina subsp. cedrina</name>
    <dbReference type="NCBI Taxonomy" id="76762"/>
    <lineage>
        <taxon>Bacteria</taxon>
        <taxon>Pseudomonadati</taxon>
        <taxon>Pseudomonadota</taxon>
        <taxon>Gammaproteobacteria</taxon>
        <taxon>Pseudomonadales</taxon>
        <taxon>Pseudomonadaceae</taxon>
        <taxon>Pseudomonas</taxon>
    </lineage>
</organism>
<dbReference type="RefSeq" id="WP_076951442.1">
    <property type="nucleotide sequence ID" value="NZ_MNPW01000004.1"/>
</dbReference>
<dbReference type="Proteomes" id="UP000189295">
    <property type="component" value="Unassembled WGS sequence"/>
</dbReference>
<gene>
    <name evidence="1" type="ORF">BLL36_10775</name>
</gene>
<comment type="caution">
    <text evidence="1">The sequence shown here is derived from an EMBL/GenBank/DDBJ whole genome shotgun (WGS) entry which is preliminary data.</text>
</comment>
<dbReference type="EMBL" id="MNPW01000004">
    <property type="protein sequence ID" value="ONH55373.1"/>
    <property type="molecule type" value="Genomic_DNA"/>
</dbReference>
<proteinExistence type="predicted"/>
<dbReference type="PROSITE" id="PS51318">
    <property type="entry name" value="TAT"/>
    <property type="match status" value="1"/>
</dbReference>
<dbReference type="Gene3D" id="3.50.50.60">
    <property type="entry name" value="FAD/NAD(P)-binding domain"/>
    <property type="match status" value="1"/>
</dbReference>
<dbReference type="Pfam" id="PF13450">
    <property type="entry name" value="NAD_binding_8"/>
    <property type="match status" value="1"/>
</dbReference>
<dbReference type="SUPFAM" id="SSF51905">
    <property type="entry name" value="FAD/NAD(P)-binding domain"/>
    <property type="match status" value="1"/>
</dbReference>
<dbReference type="InterPro" id="IPR006311">
    <property type="entry name" value="TAT_signal"/>
</dbReference>
<evidence type="ECO:0000313" key="2">
    <source>
        <dbReference type="Proteomes" id="UP000189295"/>
    </source>
</evidence>
<protein>
    <submittedName>
        <fullName evidence="1">Spermidine dehydrogenase</fullName>
    </submittedName>
</protein>
<dbReference type="OrthoDB" id="231484at2"/>
<evidence type="ECO:0000313" key="1">
    <source>
        <dbReference type="EMBL" id="ONH55373.1"/>
    </source>
</evidence>
<dbReference type="AlphaFoldDB" id="A0A1V2KCC1"/>
<sequence length="620" mass="68164">MDITRRDFLNGVAVTIAAGMTPLQLLQAAPDGRYYPPALTGLRGSHVGSFKVAHQMGWEKKAFDTDKLPIAEDYDLVVVGGGLSGLSAAWFYREKHPKAKILILENHDDFGGHAKRNEFQAGGRMIIGYGGSEAFQSPSHLYSKEVNGLLNKLGVNIKRFETAFDRQFYPNLGLSRGVFFDRENFGEDKLVTGDPTPMVADDIAPDQLNARAIGDFINDFPLPQADRQALIELHTVPRDYLPGKTAEEKADYLAATSYRDFLLKDVGLSEGAVKYFQSRTNDFMALSIDAVASADAYSVGFPGFAGMNLAPISEEAAAEMEEPYIYHFPDGNASVARLLVRGLIPGVAPGHTMDDIVLAAFDYAKLDQPQAAVRLRLNSTAVSVRNVGNHVHIGYSRGGQLAQVRGKRCILACYNMMIPYLLKDLPAPQAHALSQNVKYPLVYTKVVIRNWQSFQKLGVHEIYAATQPYSRIKLDYPVSMGGYDHPRDPTQPIGLHMVYVPTSPNSGMNARDQARAGRGKLYGQTFEQLEAQLREQLQRMLGPGGFNHQTDILAITVNRWSHGYASFSNSLFDDADESEAWMNLAKKPVGHVSIANSDAAWSAYAHAAIDEAFRAVGEVA</sequence>
<dbReference type="InterPro" id="IPR036188">
    <property type="entry name" value="FAD/NAD-bd_sf"/>
</dbReference>